<name>C7N233_SLAHD</name>
<dbReference type="EMBL" id="CP001684">
    <property type="protein sequence ID" value="ACV21339.1"/>
    <property type="molecule type" value="Genomic_DNA"/>
</dbReference>
<gene>
    <name evidence="1" type="ordered locus">Shel_02710</name>
</gene>
<dbReference type="HOGENOM" id="CLU_084748_0_0_11"/>
<protein>
    <recommendedName>
        <fullName evidence="3">Nucleotidyl transferase AbiEii/AbiGii toxin family protein</fullName>
    </recommendedName>
</protein>
<proteinExistence type="predicted"/>
<dbReference type="eggNOG" id="ENOG5030H3T">
    <property type="taxonomic scope" value="Bacteria"/>
</dbReference>
<sequence>MAIRRITSSERDFVRYRTTIANAIVGQLLPSGVVKGGTALKLRFGNSATRFTTDLDTARSESLDRFIDELSERLDEGWEGFTGRIVTRTPASPADVPHRYVMQPFDVKLSYAGRAWCTVPLEVGHNEIGDACEPELSMSPDVAEMFTLLGFPEPGPIPLMPLHHQIAQKLHGLSEPNSKRAHDLVDLQLISKHGSVDLRKTRETCERLFAYRKAQPWPCEIRCGTGWGELYASAAADLPVLQDLNDAIEWANELIHAIAGQRPGDASQ</sequence>
<reference evidence="1 2" key="1">
    <citation type="journal article" date="2009" name="Stand. Genomic Sci.">
        <title>Complete genome sequence of Slackia heliotrinireducens type strain (RHS 1).</title>
        <authorList>
            <person name="Pukall R."/>
            <person name="Lapidus A."/>
            <person name="Nolan M."/>
            <person name="Copeland A."/>
            <person name="Glavina Del Rio T."/>
            <person name="Lucas S."/>
            <person name="Chen F."/>
            <person name="Tice H."/>
            <person name="Cheng J.F."/>
            <person name="Chertkov O."/>
            <person name="Bruce D."/>
            <person name="Goodwin L."/>
            <person name="Kuske C."/>
            <person name="Brettin T."/>
            <person name="Detter J.C."/>
            <person name="Han C."/>
            <person name="Pitluck S."/>
            <person name="Pati A."/>
            <person name="Mavrommatis K."/>
            <person name="Ivanova N."/>
            <person name="Ovchinnikova G."/>
            <person name="Chen A."/>
            <person name="Palaniappan K."/>
            <person name="Schneider S."/>
            <person name="Rohde M."/>
            <person name="Chain P."/>
            <person name="D'haeseleer P."/>
            <person name="Goker M."/>
            <person name="Bristow J."/>
            <person name="Eisen J.A."/>
            <person name="Markowitz V."/>
            <person name="Kyrpides N.C."/>
            <person name="Klenk H.P."/>
            <person name="Hugenholtz P."/>
        </authorList>
    </citation>
    <scope>NUCLEOTIDE SEQUENCE [LARGE SCALE GENOMIC DNA]</scope>
    <source>
        <strain evidence="2">ATCC 29202 / DSM 20476 / NCTC 11029 / RHS 1</strain>
    </source>
</reference>
<evidence type="ECO:0008006" key="3">
    <source>
        <dbReference type="Google" id="ProtNLM"/>
    </source>
</evidence>
<dbReference type="AlphaFoldDB" id="C7N233"/>
<accession>C7N233</accession>
<dbReference type="Proteomes" id="UP000002026">
    <property type="component" value="Chromosome"/>
</dbReference>
<keyword evidence="2" id="KW-1185">Reference proteome</keyword>
<evidence type="ECO:0000313" key="2">
    <source>
        <dbReference type="Proteomes" id="UP000002026"/>
    </source>
</evidence>
<evidence type="ECO:0000313" key="1">
    <source>
        <dbReference type="EMBL" id="ACV21339.1"/>
    </source>
</evidence>
<dbReference type="STRING" id="471855.Shel_02710"/>
<dbReference type="KEGG" id="shi:Shel_02710"/>
<dbReference type="InterPro" id="IPR014942">
    <property type="entry name" value="AbiEii"/>
</dbReference>
<organism evidence="1 2">
    <name type="scientific">Slackia heliotrinireducens (strain ATCC 29202 / DSM 20476 / NCTC 11029 / RHS 1)</name>
    <name type="common">Peptococcus heliotrinreducens</name>
    <dbReference type="NCBI Taxonomy" id="471855"/>
    <lineage>
        <taxon>Bacteria</taxon>
        <taxon>Bacillati</taxon>
        <taxon>Actinomycetota</taxon>
        <taxon>Coriobacteriia</taxon>
        <taxon>Eggerthellales</taxon>
        <taxon>Eggerthellaceae</taxon>
        <taxon>Slackia</taxon>
    </lineage>
</organism>
<dbReference type="Pfam" id="PF08843">
    <property type="entry name" value="AbiEii"/>
    <property type="match status" value="1"/>
</dbReference>